<feature type="domain" description="Cadherin" evidence="15">
    <location>
        <begin position="3"/>
        <end position="107"/>
    </location>
</feature>
<dbReference type="SUPFAM" id="SSF49313">
    <property type="entry name" value="Cadherin-like"/>
    <property type="match status" value="7"/>
</dbReference>
<feature type="domain" description="Cadherin" evidence="15">
    <location>
        <begin position="313"/>
        <end position="428"/>
    </location>
</feature>
<reference evidence="16" key="1">
    <citation type="submission" date="2025-08" db="UniProtKB">
        <authorList>
            <consortium name="Ensembl"/>
        </authorList>
    </citation>
    <scope>IDENTIFICATION</scope>
</reference>
<dbReference type="GO" id="GO:0005509">
    <property type="term" value="F:calcium ion binding"/>
    <property type="evidence" value="ECO:0007669"/>
    <property type="project" value="UniProtKB-UniRule"/>
</dbReference>
<feature type="region of interest" description="Disordered" evidence="13">
    <location>
        <begin position="833"/>
        <end position="894"/>
    </location>
</feature>
<sequence length="1106" mass="120345">MFKQANYRTAVWEGQAHDTYIMQVFADDADSGVNGQIDYFILSGNHNGSFIIDTTRGILATSAVLDREVIPSYKLVLQAADRGSPRLTGTTTVQIQVVDVNDKTPVITPMEPITIAENLPAGHMVTQVMANDMDLSSSIAYSFADWGSSGGQFTIDPYTGIITLTRSLDHEDQSEHTLRIRASDSIHQTEAEVKVLVLDINDNPPVFTEESYQVLLPELTSADTSVLTLSASDRDSGLNGVVTYRLVSPPTEGFYISPVNGSVYTSRPLRNITSGSTVEFLVEASDGGDPALEAVASIYIHIADANDHAPRFQQAIYQVSVAEDATVGTTLLLLSAEDQDWSWQNTRLTYTITGGDEYQRFCMEVSVVQSGPWRRSVGKLVLHSSLDREVTDSYTLTVTAFDGGQPPLNGSALVKVTVLDVNDNTPAFESMEYHVRIGEHSPPGTMLTRVLARDPDQGANAHIQYEIISGNSNGYFRLDHLSGSLVLNQSLDYEEDARFALTIQASDGDGLGRRNVAFSVVHISLLDENDNFPYFTFPVRNCIVTENQPTFSPVCAVQAVDLDAGPNGHLTYSILSSCFLDYGSGSPETSQAFAIDALTGDIHTTQVLDYERKSQYCLLVEARDIGDQTATVRVEIDVQGEDEFSPVFTQHLYLFQLLEEAEQGQIIGQVEATDRDGGRDGVVEYSLVSPSMIFSVNKTSGTIHLSDTLYRRERRETLIKLLVKAGGPKMDSRSASCLVTVKISGIETMMARTTLDTQTICLSVFLTMCLLLLASFLALLLRQRGRRCSSPLPKQERSVDTSSRMAGPNGAEFCDFSNSIDLRVKGELTSSYGISDSSGRGSAEGETAEDKEIKMINELPCRKSAGSVLSDRASRVPDSGVPQESDQLSSSSEYGDVEPVTMAVGTVSFENLHTLREGRLTRRVRLPDSMDSVRDYTVLSESQIPMGGSLASLVCGEEIQGSYSWDYLLDWEPQFQPLASVFSDIGLLPDGEARTQSLPEDTLGFLQPPPLITSVAHPGVRAVPPRMPLKTSMLAGRPSFPKYSYSPLGMSTGLTPTAMTPSFSPAISLLTMQTPSPSPLASETGLGAPGRACSHLRKIADDEIKL</sequence>
<feature type="compositionally biased region" description="Polar residues" evidence="13">
    <location>
        <begin position="882"/>
        <end position="893"/>
    </location>
</feature>
<keyword evidence="4" id="KW-0732">Signal</keyword>
<dbReference type="GO" id="GO:0005886">
    <property type="term" value="C:plasma membrane"/>
    <property type="evidence" value="ECO:0007669"/>
    <property type="project" value="InterPro"/>
</dbReference>
<reference evidence="16" key="2">
    <citation type="submission" date="2025-09" db="UniProtKB">
        <authorList>
            <consortium name="Ensembl"/>
        </authorList>
    </citation>
    <scope>IDENTIFICATION</scope>
</reference>
<dbReference type="STRING" id="1676925.ENSPKIP00000041265"/>
<keyword evidence="6 12" id="KW-0106">Calcium</keyword>
<evidence type="ECO:0000313" key="16">
    <source>
        <dbReference type="Ensembl" id="ENSPKIP00000041265.1"/>
    </source>
</evidence>
<dbReference type="PANTHER" id="PTHR24026:SF136">
    <property type="entry name" value="PROTOCADHERIN-23"/>
    <property type="match status" value="1"/>
</dbReference>
<dbReference type="PANTHER" id="PTHR24026">
    <property type="entry name" value="FAT ATYPICAL CADHERIN-RELATED"/>
    <property type="match status" value="1"/>
</dbReference>
<dbReference type="Pfam" id="PF00028">
    <property type="entry name" value="Cadherin"/>
    <property type="match status" value="7"/>
</dbReference>
<protein>
    <recommendedName>
        <fullName evidence="15">Cadherin domain-containing protein</fullName>
    </recommendedName>
</protein>
<evidence type="ECO:0000256" key="12">
    <source>
        <dbReference type="PROSITE-ProRule" id="PRU00043"/>
    </source>
</evidence>
<dbReference type="GO" id="GO:0050793">
    <property type="term" value="P:regulation of developmental process"/>
    <property type="evidence" value="ECO:0007669"/>
    <property type="project" value="UniProtKB-ARBA"/>
</dbReference>
<evidence type="ECO:0000313" key="17">
    <source>
        <dbReference type="Proteomes" id="UP000261540"/>
    </source>
</evidence>
<feature type="domain" description="Cadherin" evidence="15">
    <location>
        <begin position="208"/>
        <end position="312"/>
    </location>
</feature>
<dbReference type="AlphaFoldDB" id="A0A3B3TF19"/>
<evidence type="ECO:0000256" key="14">
    <source>
        <dbReference type="SAM" id="Phobius"/>
    </source>
</evidence>
<evidence type="ECO:0000256" key="9">
    <source>
        <dbReference type="ARBA" id="ARBA00023136"/>
    </source>
</evidence>
<dbReference type="GO" id="GO:0030182">
    <property type="term" value="P:neuron differentiation"/>
    <property type="evidence" value="ECO:0007669"/>
    <property type="project" value="UniProtKB-ARBA"/>
</dbReference>
<organism evidence="16 17">
    <name type="scientific">Paramormyrops kingsleyae</name>
    <dbReference type="NCBI Taxonomy" id="1676925"/>
    <lineage>
        <taxon>Eukaryota</taxon>
        <taxon>Metazoa</taxon>
        <taxon>Chordata</taxon>
        <taxon>Craniata</taxon>
        <taxon>Vertebrata</taxon>
        <taxon>Euteleostomi</taxon>
        <taxon>Actinopterygii</taxon>
        <taxon>Neopterygii</taxon>
        <taxon>Teleostei</taxon>
        <taxon>Osteoglossocephala</taxon>
        <taxon>Osteoglossomorpha</taxon>
        <taxon>Osteoglossiformes</taxon>
        <taxon>Mormyridae</taxon>
        <taxon>Paramormyrops</taxon>
    </lineage>
</organism>
<keyword evidence="8 14" id="KW-1133">Transmembrane helix</keyword>
<comment type="subcellular location">
    <subcellularLocation>
        <location evidence="1">Membrane</location>
        <topology evidence="1">Single-pass membrane protein</topology>
    </subcellularLocation>
</comment>
<dbReference type="PRINTS" id="PR00205">
    <property type="entry name" value="CADHERIN"/>
</dbReference>
<evidence type="ECO:0000256" key="13">
    <source>
        <dbReference type="SAM" id="MobiDB-lite"/>
    </source>
</evidence>
<evidence type="ECO:0000256" key="10">
    <source>
        <dbReference type="ARBA" id="ARBA00023157"/>
    </source>
</evidence>
<dbReference type="FunFam" id="2.60.40.60:FF:000029">
    <property type="entry name" value="Cadherin EGF LAG seven-pass G-type receptor 3"/>
    <property type="match status" value="1"/>
</dbReference>
<evidence type="ECO:0000256" key="8">
    <source>
        <dbReference type="ARBA" id="ARBA00022989"/>
    </source>
</evidence>
<dbReference type="PROSITE" id="PS00232">
    <property type="entry name" value="CADHERIN_1"/>
    <property type="match status" value="3"/>
</dbReference>
<evidence type="ECO:0000256" key="11">
    <source>
        <dbReference type="ARBA" id="ARBA00023180"/>
    </source>
</evidence>
<keyword evidence="5" id="KW-0677">Repeat</keyword>
<feature type="domain" description="Cadherin" evidence="15">
    <location>
        <begin position="649"/>
        <end position="754"/>
    </location>
</feature>
<dbReference type="GO" id="GO:0007423">
    <property type="term" value="P:sensory organ development"/>
    <property type="evidence" value="ECO:0007669"/>
    <property type="project" value="UniProtKB-ARBA"/>
</dbReference>
<dbReference type="SMART" id="SM00112">
    <property type="entry name" value="CA"/>
    <property type="match status" value="7"/>
</dbReference>
<dbReference type="GO" id="GO:0051239">
    <property type="term" value="P:regulation of multicellular organismal process"/>
    <property type="evidence" value="ECO:0007669"/>
    <property type="project" value="UniProtKB-ARBA"/>
</dbReference>
<keyword evidence="17" id="KW-1185">Reference proteome</keyword>
<evidence type="ECO:0000256" key="5">
    <source>
        <dbReference type="ARBA" id="ARBA00022737"/>
    </source>
</evidence>
<dbReference type="CDD" id="cd11304">
    <property type="entry name" value="Cadherin_repeat"/>
    <property type="match status" value="7"/>
</dbReference>
<accession>A0A3B3TF19</accession>
<feature type="transmembrane region" description="Helical" evidence="14">
    <location>
        <begin position="762"/>
        <end position="781"/>
    </location>
</feature>
<keyword evidence="10" id="KW-1015">Disulfide bond</keyword>
<keyword evidence="2" id="KW-0245">EGF-like domain</keyword>
<proteinExistence type="predicted"/>
<dbReference type="PROSITE" id="PS50268">
    <property type="entry name" value="CADHERIN_2"/>
    <property type="match status" value="7"/>
</dbReference>
<evidence type="ECO:0000256" key="3">
    <source>
        <dbReference type="ARBA" id="ARBA00022692"/>
    </source>
</evidence>
<dbReference type="Proteomes" id="UP000261540">
    <property type="component" value="Unplaced"/>
</dbReference>
<feature type="domain" description="Cadherin" evidence="15">
    <location>
        <begin position="429"/>
        <end position="535"/>
    </location>
</feature>
<evidence type="ECO:0000256" key="2">
    <source>
        <dbReference type="ARBA" id="ARBA00022536"/>
    </source>
</evidence>
<keyword evidence="3 14" id="KW-0812">Transmembrane</keyword>
<dbReference type="FunFam" id="2.60.40.60:FF:000106">
    <property type="entry name" value="FAT atypical cadherin 4"/>
    <property type="match status" value="1"/>
</dbReference>
<dbReference type="FunFam" id="2.60.40.60:FF:000140">
    <property type="entry name" value="Dachsous cadherin-related 1"/>
    <property type="match status" value="1"/>
</dbReference>
<dbReference type="GO" id="GO:0007156">
    <property type="term" value="P:homophilic cell adhesion via plasma membrane adhesion molecules"/>
    <property type="evidence" value="ECO:0007669"/>
    <property type="project" value="InterPro"/>
</dbReference>
<keyword evidence="11" id="KW-0325">Glycoprotein</keyword>
<dbReference type="InterPro" id="IPR015919">
    <property type="entry name" value="Cadherin-like_sf"/>
</dbReference>
<dbReference type="GO" id="GO:0120036">
    <property type="term" value="P:plasma membrane bounded cell projection organization"/>
    <property type="evidence" value="ECO:0007669"/>
    <property type="project" value="UniProtKB-ARBA"/>
</dbReference>
<dbReference type="FunFam" id="2.60.40.60:FF:000104">
    <property type="entry name" value="cadherin-23 isoform X1"/>
    <property type="match status" value="1"/>
</dbReference>
<evidence type="ECO:0000256" key="6">
    <source>
        <dbReference type="ARBA" id="ARBA00022837"/>
    </source>
</evidence>
<dbReference type="InterPro" id="IPR002126">
    <property type="entry name" value="Cadherin-like_dom"/>
</dbReference>
<dbReference type="InterPro" id="IPR020894">
    <property type="entry name" value="Cadherin_CS"/>
</dbReference>
<keyword evidence="9 14" id="KW-0472">Membrane</keyword>
<evidence type="ECO:0000256" key="7">
    <source>
        <dbReference type="ARBA" id="ARBA00022889"/>
    </source>
</evidence>
<keyword evidence="7" id="KW-0130">Cell adhesion</keyword>
<dbReference type="Gene3D" id="2.60.40.60">
    <property type="entry name" value="Cadherins"/>
    <property type="match status" value="7"/>
</dbReference>
<dbReference type="Ensembl" id="ENSPKIT00000022299.1">
    <property type="protein sequence ID" value="ENSPKIP00000041265.1"/>
    <property type="gene ID" value="ENSPKIG00000017886.1"/>
</dbReference>
<dbReference type="FunFam" id="2.60.40.60:FF:000032">
    <property type="entry name" value="FAT atypical cadherin 1"/>
    <property type="match status" value="1"/>
</dbReference>
<feature type="domain" description="Cadherin" evidence="15">
    <location>
        <begin position="536"/>
        <end position="648"/>
    </location>
</feature>
<feature type="domain" description="Cadherin" evidence="15">
    <location>
        <begin position="107"/>
        <end position="207"/>
    </location>
</feature>
<evidence type="ECO:0000256" key="4">
    <source>
        <dbReference type="ARBA" id="ARBA00022729"/>
    </source>
</evidence>
<dbReference type="GO" id="GO:0001736">
    <property type="term" value="P:establishment of planar polarity"/>
    <property type="evidence" value="ECO:0007669"/>
    <property type="project" value="UniProtKB-ARBA"/>
</dbReference>
<name>A0A3B3TF19_9TELE</name>
<dbReference type="FunFam" id="2.60.40.60:FF:000020">
    <property type="entry name" value="Dachsous cadherin-related 1b"/>
    <property type="match status" value="2"/>
</dbReference>
<evidence type="ECO:0000259" key="15">
    <source>
        <dbReference type="PROSITE" id="PS50268"/>
    </source>
</evidence>
<dbReference type="GeneTree" id="ENSGT00940000164636"/>
<evidence type="ECO:0000256" key="1">
    <source>
        <dbReference type="ARBA" id="ARBA00004167"/>
    </source>
</evidence>